<dbReference type="PANTHER" id="PTHR43547:SF2">
    <property type="entry name" value="HYBRID SIGNAL TRANSDUCTION HISTIDINE KINASE C"/>
    <property type="match status" value="1"/>
</dbReference>
<feature type="transmembrane region" description="Helical" evidence="4">
    <location>
        <begin position="241"/>
        <end position="261"/>
    </location>
</feature>
<dbReference type="SMART" id="SM00387">
    <property type="entry name" value="HATPase_c"/>
    <property type="match status" value="1"/>
</dbReference>
<dbReference type="InterPro" id="IPR004358">
    <property type="entry name" value="Sig_transdc_His_kin-like_C"/>
</dbReference>
<dbReference type="Gene3D" id="3.30.565.10">
    <property type="entry name" value="Histidine kinase-like ATPase, C-terminal domain"/>
    <property type="match status" value="1"/>
</dbReference>
<sequence length="491" mass="57103">MQKNMRFVVVLMSCCVLGIVCLQLYWNYRSYKTVTKNFKAEVNQALNNAVNSEMEWWRNQMVKQVKIWLADTSLFTIDCDIKNRDSNTVFTLQDTHPRFLEDTSRRTKFFKIGLAKFTKKLRKITPEAKEIFINHFAEIVFKEDIKKGIVYYYTQGLGDSINVMMNASKVNLQQLDKYLKQELKTKEINSSFTINAQAIKDAKNYFVSEKVNASLRRPFEKEWVQLTLENPNRFYFREMKWIIITSLLLIGITIFSFIYTIKTLLRQQKLVLIKDQFISNMTHEFHTPLSSIQVTTEALERFSFDIETQKQYLEIIKQQAGKLNNLTAQILQNAKLETLGITIQEDIDLISLLNELTEEFGQRTAIDLSFSHQNLKAAIIKGSRNDLKNALSNLLDNAYKYNFSPLKEIRIVLSHKNNHYQIRISDNGIGIPSEFRTKIFEPFFRINATDNHDVKGYGLGLSYVKKIMDLHKASLTVTNNGSKGSIFTIEF</sequence>
<dbReference type="InterPro" id="IPR005467">
    <property type="entry name" value="His_kinase_dom"/>
</dbReference>
<keyword evidence="6" id="KW-0808">Transferase</keyword>
<dbReference type="InterPro" id="IPR036890">
    <property type="entry name" value="HATPase_C_sf"/>
</dbReference>
<dbReference type="CDD" id="cd00075">
    <property type="entry name" value="HATPase"/>
    <property type="match status" value="1"/>
</dbReference>
<dbReference type="InterPro" id="IPR003661">
    <property type="entry name" value="HisK_dim/P_dom"/>
</dbReference>
<evidence type="ECO:0000256" key="1">
    <source>
        <dbReference type="ARBA" id="ARBA00000085"/>
    </source>
</evidence>
<dbReference type="SUPFAM" id="SSF47384">
    <property type="entry name" value="Homodimeric domain of signal transducing histidine kinase"/>
    <property type="match status" value="1"/>
</dbReference>
<gene>
    <name evidence="6" type="ORF">MMF97_11065</name>
</gene>
<dbReference type="Pfam" id="PF02518">
    <property type="entry name" value="HATPase_c"/>
    <property type="match status" value="1"/>
</dbReference>
<organism evidence="6 7">
    <name type="scientific">Pedobacter montanisoli</name>
    <dbReference type="NCBI Taxonomy" id="2923277"/>
    <lineage>
        <taxon>Bacteria</taxon>
        <taxon>Pseudomonadati</taxon>
        <taxon>Bacteroidota</taxon>
        <taxon>Sphingobacteriia</taxon>
        <taxon>Sphingobacteriales</taxon>
        <taxon>Sphingobacteriaceae</taxon>
        <taxon>Pedobacter</taxon>
    </lineage>
</organism>
<protein>
    <recommendedName>
        <fullName evidence="2">histidine kinase</fullName>
        <ecNumber evidence="2">2.7.13.3</ecNumber>
    </recommendedName>
</protein>
<reference evidence="6" key="1">
    <citation type="submission" date="2022-03" db="EMBL/GenBank/DDBJ databases">
        <authorList>
            <person name="Woo C.Y."/>
        </authorList>
    </citation>
    <scope>NUCLEOTIDE SEQUENCE</scope>
    <source>
        <strain evidence="6">CYS-01</strain>
    </source>
</reference>
<dbReference type="InterPro" id="IPR036097">
    <property type="entry name" value="HisK_dim/P_sf"/>
</dbReference>
<keyword evidence="4" id="KW-0812">Transmembrane</keyword>
<comment type="caution">
    <text evidence="6">The sequence shown here is derived from an EMBL/GenBank/DDBJ whole genome shotgun (WGS) entry which is preliminary data.</text>
</comment>
<dbReference type="SUPFAM" id="SSF55874">
    <property type="entry name" value="ATPase domain of HSP90 chaperone/DNA topoisomerase II/histidine kinase"/>
    <property type="match status" value="1"/>
</dbReference>
<comment type="catalytic activity">
    <reaction evidence="1">
        <text>ATP + protein L-histidine = ADP + protein N-phospho-L-histidine.</text>
        <dbReference type="EC" id="2.7.13.3"/>
    </reaction>
</comment>
<evidence type="ECO:0000313" key="6">
    <source>
        <dbReference type="EMBL" id="MCJ0743255.1"/>
    </source>
</evidence>
<dbReference type="GO" id="GO:0016301">
    <property type="term" value="F:kinase activity"/>
    <property type="evidence" value="ECO:0007669"/>
    <property type="project" value="UniProtKB-KW"/>
</dbReference>
<accession>A0ABS9ZY87</accession>
<dbReference type="RefSeq" id="WP_243362376.1">
    <property type="nucleotide sequence ID" value="NZ_JALGBH010000002.1"/>
</dbReference>
<keyword evidence="4" id="KW-0472">Membrane</keyword>
<dbReference type="SMART" id="SM00388">
    <property type="entry name" value="HisKA"/>
    <property type="match status" value="1"/>
</dbReference>
<dbReference type="EC" id="2.7.13.3" evidence="2"/>
<evidence type="ECO:0000256" key="2">
    <source>
        <dbReference type="ARBA" id="ARBA00012438"/>
    </source>
</evidence>
<keyword evidence="7" id="KW-1185">Reference proteome</keyword>
<dbReference type="EMBL" id="JALGBH010000002">
    <property type="protein sequence ID" value="MCJ0743255.1"/>
    <property type="molecule type" value="Genomic_DNA"/>
</dbReference>
<proteinExistence type="predicted"/>
<dbReference type="Proteomes" id="UP001165460">
    <property type="component" value="Unassembled WGS sequence"/>
</dbReference>
<dbReference type="InterPro" id="IPR003594">
    <property type="entry name" value="HATPase_dom"/>
</dbReference>
<dbReference type="PRINTS" id="PR00344">
    <property type="entry name" value="BCTRLSENSOR"/>
</dbReference>
<evidence type="ECO:0000256" key="3">
    <source>
        <dbReference type="ARBA" id="ARBA00022553"/>
    </source>
</evidence>
<feature type="domain" description="Histidine kinase" evidence="5">
    <location>
        <begin position="280"/>
        <end position="491"/>
    </location>
</feature>
<evidence type="ECO:0000259" key="5">
    <source>
        <dbReference type="PROSITE" id="PS50109"/>
    </source>
</evidence>
<evidence type="ECO:0000256" key="4">
    <source>
        <dbReference type="SAM" id="Phobius"/>
    </source>
</evidence>
<dbReference type="Pfam" id="PF00512">
    <property type="entry name" value="HisKA"/>
    <property type="match status" value="1"/>
</dbReference>
<dbReference type="CDD" id="cd00082">
    <property type="entry name" value="HisKA"/>
    <property type="match status" value="1"/>
</dbReference>
<dbReference type="Gene3D" id="1.10.287.130">
    <property type="match status" value="1"/>
</dbReference>
<name>A0ABS9ZY87_9SPHI</name>
<dbReference type="PROSITE" id="PS50109">
    <property type="entry name" value="HIS_KIN"/>
    <property type="match status" value="1"/>
</dbReference>
<keyword evidence="3" id="KW-0597">Phosphoprotein</keyword>
<feature type="transmembrane region" description="Helical" evidence="4">
    <location>
        <begin position="7"/>
        <end position="26"/>
    </location>
</feature>
<evidence type="ECO:0000313" key="7">
    <source>
        <dbReference type="Proteomes" id="UP001165460"/>
    </source>
</evidence>
<dbReference type="PANTHER" id="PTHR43547">
    <property type="entry name" value="TWO-COMPONENT HISTIDINE KINASE"/>
    <property type="match status" value="1"/>
</dbReference>
<keyword evidence="4" id="KW-1133">Transmembrane helix</keyword>
<keyword evidence="6" id="KW-0418">Kinase</keyword>